<organism evidence="1">
    <name type="scientific">bioreactor metagenome</name>
    <dbReference type="NCBI Taxonomy" id="1076179"/>
    <lineage>
        <taxon>unclassified sequences</taxon>
        <taxon>metagenomes</taxon>
        <taxon>ecological metagenomes</taxon>
    </lineage>
</organism>
<dbReference type="EMBL" id="VSSQ01023300">
    <property type="protein sequence ID" value="MPM70143.1"/>
    <property type="molecule type" value="Genomic_DNA"/>
</dbReference>
<name>A0A645C467_9ZZZZ</name>
<accession>A0A645C467</accession>
<gene>
    <name evidence="1" type="ORF">SDC9_117096</name>
</gene>
<dbReference type="AlphaFoldDB" id="A0A645C467"/>
<comment type="caution">
    <text evidence="1">The sequence shown here is derived from an EMBL/GenBank/DDBJ whole genome shotgun (WGS) entry which is preliminary data.</text>
</comment>
<evidence type="ECO:0000313" key="1">
    <source>
        <dbReference type="EMBL" id="MPM70143.1"/>
    </source>
</evidence>
<proteinExistence type="predicted"/>
<sequence>MKNIISCKFNMGCLELLLGDPHLIECIAFCVEICDNKNIIINLLSTEVKDGVYIFDENQRYITSGQCSPSERS</sequence>
<reference evidence="1" key="1">
    <citation type="submission" date="2019-08" db="EMBL/GenBank/DDBJ databases">
        <authorList>
            <person name="Kucharzyk K."/>
            <person name="Murdoch R.W."/>
            <person name="Higgins S."/>
            <person name="Loffler F."/>
        </authorList>
    </citation>
    <scope>NUCLEOTIDE SEQUENCE</scope>
</reference>
<protein>
    <submittedName>
        <fullName evidence="1">Uncharacterized protein</fullName>
    </submittedName>
</protein>